<evidence type="ECO:0000313" key="1">
    <source>
        <dbReference type="EMBL" id="GIX68045.1"/>
    </source>
</evidence>
<gene>
    <name evidence="1" type="ORF">CDAR_103851</name>
</gene>
<accession>A0AAV4M863</accession>
<organism evidence="1 2">
    <name type="scientific">Caerostris darwini</name>
    <dbReference type="NCBI Taxonomy" id="1538125"/>
    <lineage>
        <taxon>Eukaryota</taxon>
        <taxon>Metazoa</taxon>
        <taxon>Ecdysozoa</taxon>
        <taxon>Arthropoda</taxon>
        <taxon>Chelicerata</taxon>
        <taxon>Arachnida</taxon>
        <taxon>Araneae</taxon>
        <taxon>Araneomorphae</taxon>
        <taxon>Entelegynae</taxon>
        <taxon>Araneoidea</taxon>
        <taxon>Araneidae</taxon>
        <taxon>Caerostris</taxon>
    </lineage>
</organism>
<dbReference type="EMBL" id="BPLQ01000149">
    <property type="protein sequence ID" value="GIX68045.1"/>
    <property type="molecule type" value="Genomic_DNA"/>
</dbReference>
<dbReference type="Gene3D" id="2.40.70.10">
    <property type="entry name" value="Acid Proteases"/>
    <property type="match status" value="1"/>
</dbReference>
<dbReference type="Proteomes" id="UP001054837">
    <property type="component" value="Unassembled WGS sequence"/>
</dbReference>
<keyword evidence="2" id="KW-1185">Reference proteome</keyword>
<sequence>MTGDLFPVQALLHSGSASCFLTKECADTLQLKKEKKNVAVTGLSGCQFTIKSRVAVSINNKERSFPRELDFLVVPKITEDLIPSSKIEISEDDLMFLSAFKCYY</sequence>
<proteinExistence type="predicted"/>
<evidence type="ECO:0000313" key="2">
    <source>
        <dbReference type="Proteomes" id="UP001054837"/>
    </source>
</evidence>
<protein>
    <submittedName>
        <fullName evidence="1">Uncharacterized protein</fullName>
    </submittedName>
</protein>
<comment type="caution">
    <text evidence="1">The sequence shown here is derived from an EMBL/GenBank/DDBJ whole genome shotgun (WGS) entry which is preliminary data.</text>
</comment>
<name>A0AAV4M863_9ARAC</name>
<dbReference type="InterPro" id="IPR021109">
    <property type="entry name" value="Peptidase_aspartic_dom_sf"/>
</dbReference>
<dbReference type="AlphaFoldDB" id="A0AAV4M863"/>
<reference evidence="1 2" key="1">
    <citation type="submission" date="2021-06" db="EMBL/GenBank/DDBJ databases">
        <title>Caerostris darwini draft genome.</title>
        <authorList>
            <person name="Kono N."/>
            <person name="Arakawa K."/>
        </authorList>
    </citation>
    <scope>NUCLEOTIDE SEQUENCE [LARGE SCALE GENOMIC DNA]</scope>
</reference>